<dbReference type="AlphaFoldDB" id="A0A6V8P2J7"/>
<name>A0A6V8P2J7_9ACTN</name>
<evidence type="ECO:0000313" key="1">
    <source>
        <dbReference type="EMBL" id="GFP25581.1"/>
    </source>
</evidence>
<evidence type="ECO:0000313" key="2">
    <source>
        <dbReference type="Proteomes" id="UP000543224"/>
    </source>
</evidence>
<dbReference type="Proteomes" id="UP000543224">
    <property type="component" value="Unassembled WGS sequence"/>
</dbReference>
<feature type="non-terminal residue" evidence="1">
    <location>
        <position position="1"/>
    </location>
</feature>
<dbReference type="EMBL" id="BLRX01000130">
    <property type="protein sequence ID" value="GFP25581.1"/>
    <property type="molecule type" value="Genomic_DNA"/>
</dbReference>
<organism evidence="1 2">
    <name type="scientific">Candidatus Hakubella thermalkaliphila</name>
    <dbReference type="NCBI Taxonomy" id="2754717"/>
    <lineage>
        <taxon>Bacteria</taxon>
        <taxon>Bacillati</taxon>
        <taxon>Actinomycetota</taxon>
        <taxon>Actinomycetota incertae sedis</taxon>
        <taxon>Candidatus Hakubellales</taxon>
        <taxon>Candidatus Hakubellaceae</taxon>
        <taxon>Candidatus Hakubella</taxon>
    </lineage>
</organism>
<comment type="caution">
    <text evidence="1">The sequence shown here is derived from an EMBL/GenBank/DDBJ whole genome shotgun (WGS) entry which is preliminary data.</text>
</comment>
<proteinExistence type="predicted"/>
<protein>
    <submittedName>
        <fullName evidence="1">Uncharacterized protein</fullName>
    </submittedName>
</protein>
<accession>A0A6V8P2J7</accession>
<sequence>ARFSVHPNQVSDWKKQTIEGLAEFFSGNPERINFMMPSRRTQVEHYLALLKLEGAIRNGKL</sequence>
<gene>
    <name evidence="1" type="ORF">HKBW3S25_01061</name>
</gene>
<reference evidence="1 2" key="1">
    <citation type="journal article" date="2020" name="Front. Microbiol.">
        <title>Single-cell genomics of novel Actinobacteria with the Wood-Ljungdahl pathway discovered in a serpentinizing system.</title>
        <authorList>
            <person name="Merino N."/>
            <person name="Kawai M."/>
            <person name="Boyd E.S."/>
            <person name="Colman D.R."/>
            <person name="McGlynn S.E."/>
            <person name="Nealson K.H."/>
            <person name="Kurokawa K."/>
            <person name="Hongoh Y."/>
        </authorList>
    </citation>
    <scope>NUCLEOTIDE SEQUENCE [LARGE SCALE GENOMIC DNA]</scope>
    <source>
        <strain evidence="1 2">S25</strain>
    </source>
</reference>